<feature type="transmembrane region" description="Helical" evidence="6">
    <location>
        <begin position="171"/>
        <end position="191"/>
    </location>
</feature>
<reference evidence="7 8" key="1">
    <citation type="submission" date="2014-10" db="EMBL/GenBank/DDBJ databases">
        <authorList>
            <person name="Seo M.-J."/>
            <person name="Seok Y.J."/>
            <person name="Cha I.-T."/>
        </authorList>
    </citation>
    <scope>NUCLEOTIDE SEQUENCE [LARGE SCALE GENOMIC DNA]</scope>
    <source>
        <strain evidence="7 8">NEU</strain>
    </source>
</reference>
<feature type="transmembrane region" description="Helical" evidence="6">
    <location>
        <begin position="65"/>
        <end position="88"/>
    </location>
</feature>
<dbReference type="GO" id="GO:0016020">
    <property type="term" value="C:membrane"/>
    <property type="evidence" value="ECO:0007669"/>
    <property type="project" value="UniProtKB-SubCell"/>
</dbReference>
<comment type="caution">
    <text evidence="7">The sequence shown here is derived from an EMBL/GenBank/DDBJ whole genome shotgun (WGS) entry which is preliminary data.</text>
</comment>
<gene>
    <name evidence="7" type="ORF">LO55_3220</name>
</gene>
<feature type="compositionally biased region" description="Polar residues" evidence="5">
    <location>
        <begin position="350"/>
        <end position="361"/>
    </location>
</feature>
<dbReference type="Proteomes" id="UP000180246">
    <property type="component" value="Unassembled WGS sequence"/>
</dbReference>
<sequence>MAAPITLYTESLNYINAVCESYVGENVAAVARLIGPFAFTMLTLYVVLWGFASYRGMIREPANEFINRVITVCIVFGIGFNLATYNVLITNTFLRGPDEFVAGLARADGSSNVVSGLDAMLAQGFELGARFWAKAGILDGDLGMYFVSIAVWALTIIVTAYGFFLMALSKVALTVLIGLGALFFLGLLFQATAGFFNSWIRQLANYFLVPLLVVMVNLLVMKLFTRAGSGAAAMTSTTEVAQVFPFFAMGLVSLLALASVLSIASGLAGGMSLSSFGMGRLTAGLLHRFGVKLGKSSARLGANTGRTLGNGAKKVTRGAWNSYQNRKRNTIQPARQKAKTKLLTYEPSRPATTAAASKQKT</sequence>
<evidence type="ECO:0000256" key="3">
    <source>
        <dbReference type="ARBA" id="ARBA00022989"/>
    </source>
</evidence>
<dbReference type="EMBL" id="JRYB01000001">
    <property type="protein sequence ID" value="OIJ41304.1"/>
    <property type="molecule type" value="Genomic_DNA"/>
</dbReference>
<evidence type="ECO:0000256" key="2">
    <source>
        <dbReference type="ARBA" id="ARBA00022692"/>
    </source>
</evidence>
<keyword evidence="2 6" id="KW-0812">Transmembrane</keyword>
<dbReference type="Pfam" id="PF04610">
    <property type="entry name" value="TrbL"/>
    <property type="match status" value="1"/>
</dbReference>
<feature type="region of interest" description="Disordered" evidence="5">
    <location>
        <begin position="332"/>
        <end position="361"/>
    </location>
</feature>
<evidence type="ECO:0000256" key="6">
    <source>
        <dbReference type="SAM" id="Phobius"/>
    </source>
</evidence>
<accession>A0A1S2N9G7</accession>
<evidence type="ECO:0000313" key="7">
    <source>
        <dbReference type="EMBL" id="OIJ41304.1"/>
    </source>
</evidence>
<dbReference type="RefSeq" id="WP_071362202.1">
    <property type="nucleotide sequence ID" value="NZ_JRYB01000001.1"/>
</dbReference>
<evidence type="ECO:0000256" key="4">
    <source>
        <dbReference type="ARBA" id="ARBA00023136"/>
    </source>
</evidence>
<dbReference type="InterPro" id="IPR007688">
    <property type="entry name" value="Conjugal_tfr_TrbL/VirB6"/>
</dbReference>
<evidence type="ECO:0000256" key="5">
    <source>
        <dbReference type="SAM" id="MobiDB-lite"/>
    </source>
</evidence>
<protein>
    <submittedName>
        <fullName evidence="7">TrbL/VirB6 plasmid conjugal transfer family protein</fullName>
    </submittedName>
</protein>
<organism evidence="7 8">
    <name type="scientific">Massilia timonae</name>
    <dbReference type="NCBI Taxonomy" id="47229"/>
    <lineage>
        <taxon>Bacteria</taxon>
        <taxon>Pseudomonadati</taxon>
        <taxon>Pseudomonadota</taxon>
        <taxon>Betaproteobacteria</taxon>
        <taxon>Burkholderiales</taxon>
        <taxon>Oxalobacteraceae</taxon>
        <taxon>Telluria group</taxon>
        <taxon>Massilia</taxon>
    </lineage>
</organism>
<keyword evidence="3 6" id="KW-1133">Transmembrane helix</keyword>
<dbReference type="GO" id="GO:0030255">
    <property type="term" value="P:protein secretion by the type IV secretion system"/>
    <property type="evidence" value="ECO:0007669"/>
    <property type="project" value="InterPro"/>
</dbReference>
<proteinExistence type="predicted"/>
<evidence type="ECO:0000313" key="8">
    <source>
        <dbReference type="Proteomes" id="UP000180246"/>
    </source>
</evidence>
<dbReference type="AlphaFoldDB" id="A0A1S2N9G7"/>
<feature type="transmembrane region" description="Helical" evidence="6">
    <location>
        <begin position="33"/>
        <end position="53"/>
    </location>
</feature>
<name>A0A1S2N9G7_9BURK</name>
<feature type="transmembrane region" description="Helical" evidence="6">
    <location>
        <begin position="246"/>
        <end position="267"/>
    </location>
</feature>
<feature type="transmembrane region" description="Helical" evidence="6">
    <location>
        <begin position="142"/>
        <end position="164"/>
    </location>
</feature>
<feature type="transmembrane region" description="Helical" evidence="6">
    <location>
        <begin position="203"/>
        <end position="225"/>
    </location>
</feature>
<evidence type="ECO:0000256" key="1">
    <source>
        <dbReference type="ARBA" id="ARBA00004141"/>
    </source>
</evidence>
<comment type="subcellular location">
    <subcellularLocation>
        <location evidence="1">Membrane</location>
        <topology evidence="1">Multi-pass membrane protein</topology>
    </subcellularLocation>
</comment>
<keyword evidence="4 6" id="KW-0472">Membrane</keyword>